<dbReference type="AlphaFoldDB" id="A0A5M8A8G9"/>
<evidence type="ECO:0000313" key="6">
    <source>
        <dbReference type="Proteomes" id="UP000324324"/>
    </source>
</evidence>
<organism evidence="5 6">
    <name type="scientific">Cupriavidus cauae</name>
    <dbReference type="NCBI Taxonomy" id="2608999"/>
    <lineage>
        <taxon>Bacteria</taxon>
        <taxon>Pseudomonadati</taxon>
        <taxon>Pseudomonadota</taxon>
        <taxon>Betaproteobacteria</taxon>
        <taxon>Burkholderiales</taxon>
        <taxon>Burkholderiaceae</taxon>
        <taxon>Cupriavidus</taxon>
    </lineage>
</organism>
<keyword evidence="2" id="KW-0285">Flavoprotein</keyword>
<dbReference type="SUPFAM" id="SSF51905">
    <property type="entry name" value="FAD/NAD(P)-binding domain"/>
    <property type="match status" value="1"/>
</dbReference>
<reference evidence="5 6" key="1">
    <citation type="submission" date="2019-09" db="EMBL/GenBank/DDBJ databases">
        <title>Isolation of a novel species in the genus Cupriavidus from patients with sepsis using whole genome sequencing.</title>
        <authorList>
            <person name="Kweon O.J."/>
            <person name="Lee M.-K."/>
        </authorList>
    </citation>
    <scope>NUCLEOTIDE SEQUENCE [LARGE SCALE GENOMIC DNA]</scope>
    <source>
        <strain evidence="5 6">MKL-01</strain>
    </source>
</reference>
<dbReference type="GO" id="GO:0016709">
    <property type="term" value="F:oxidoreductase activity, acting on paired donors, with incorporation or reduction of molecular oxygen, NAD(P)H as one donor, and incorporation of one atom of oxygen"/>
    <property type="evidence" value="ECO:0007669"/>
    <property type="project" value="UniProtKB-ARBA"/>
</dbReference>
<evidence type="ECO:0000256" key="3">
    <source>
        <dbReference type="ARBA" id="ARBA00022827"/>
    </source>
</evidence>
<dbReference type="PANTHER" id="PTHR43004:SF19">
    <property type="entry name" value="BINDING MONOOXYGENASE, PUTATIVE (JCVI)-RELATED"/>
    <property type="match status" value="1"/>
</dbReference>
<evidence type="ECO:0000259" key="4">
    <source>
        <dbReference type="Pfam" id="PF01494"/>
    </source>
</evidence>
<dbReference type="Pfam" id="PF21274">
    <property type="entry name" value="Rng_hyd_C"/>
    <property type="match status" value="1"/>
</dbReference>
<evidence type="ECO:0000256" key="2">
    <source>
        <dbReference type="ARBA" id="ARBA00022630"/>
    </source>
</evidence>
<accession>A0A5M8A8G9</accession>
<dbReference type="InterPro" id="IPR050641">
    <property type="entry name" value="RIFMO-like"/>
</dbReference>
<dbReference type="EMBL" id="VWRN01000054">
    <property type="protein sequence ID" value="KAA6118306.1"/>
    <property type="molecule type" value="Genomic_DNA"/>
</dbReference>
<dbReference type="PRINTS" id="PR00420">
    <property type="entry name" value="RNGMNOXGNASE"/>
</dbReference>
<dbReference type="Gene3D" id="3.30.9.10">
    <property type="entry name" value="D-Amino Acid Oxidase, subunit A, domain 2"/>
    <property type="match status" value="1"/>
</dbReference>
<dbReference type="PANTHER" id="PTHR43004">
    <property type="entry name" value="TRK SYSTEM POTASSIUM UPTAKE PROTEIN"/>
    <property type="match status" value="1"/>
</dbReference>
<protein>
    <submittedName>
        <fullName evidence="5">NAD(P)-binding protein</fullName>
    </submittedName>
</protein>
<proteinExistence type="predicted"/>
<dbReference type="Gene3D" id="3.40.30.120">
    <property type="match status" value="1"/>
</dbReference>
<dbReference type="Gene3D" id="3.50.50.60">
    <property type="entry name" value="FAD/NAD(P)-binding domain"/>
    <property type="match status" value="1"/>
</dbReference>
<dbReference type="InterPro" id="IPR036188">
    <property type="entry name" value="FAD/NAD-bd_sf"/>
</dbReference>
<keyword evidence="6" id="KW-1185">Reference proteome</keyword>
<keyword evidence="3" id="KW-0274">FAD</keyword>
<gene>
    <name evidence="5" type="ORF">F1599_21990</name>
</gene>
<feature type="domain" description="FAD-binding" evidence="4">
    <location>
        <begin position="5"/>
        <end position="353"/>
    </location>
</feature>
<dbReference type="InterPro" id="IPR002938">
    <property type="entry name" value="FAD-bd"/>
</dbReference>
<evidence type="ECO:0000256" key="1">
    <source>
        <dbReference type="ARBA" id="ARBA00001974"/>
    </source>
</evidence>
<dbReference type="RefSeq" id="WP_149317975.1">
    <property type="nucleotide sequence ID" value="NZ_VWRN01000054.1"/>
</dbReference>
<comment type="caution">
    <text evidence="5">The sequence shown here is derived from an EMBL/GenBank/DDBJ whole genome shotgun (WGS) entry which is preliminary data.</text>
</comment>
<sequence>MGTQTSVLVVGGGLSGLTAAALLARQGVRCMVIERHPDTSIQYKFAGISPRSMEIFRGLGLETEIRASRTGDQQGGGIARARNLADPDVHWSGPAWPDASPYSPTQPATCDQHVLEPILRHCAEQFGADIRFNTEFVSFEQDERRVHARIRHRASGAEETVGADYLIGADGANGTLRDQLGIGRTGPGVLQHWMNVIFDTDLPPVLNGKRFTSCFVSDLNGTMTPREGGRWLLALQYFPEEGQRPESFDAHCCRQLVERAAGRSGVKADLVDARSWEVAACIADRFREGRGFLIGDAAHLMPPTGAFGGNSGIHDAHNLAWKLAMVVRGEADERLLGTYDQERRPVIAATLAQALSRLQKWFQDPAGRLPAPVPLVDDYDVVFGQRYDAGAVSLEGPPPDRPFEPVAGLSGQPGTRAPHLVIECDGNRISTHDLFGRNLVLLCSRPAWRAVTEAVTEEFGIPIDLHLLSSSGGGLIPEDRWPAAYGLDSSGAVLVRPDGFVLWRSPCGEANDRGVLNDALARMGLHRADRRGGGGR</sequence>
<dbReference type="GO" id="GO:0071949">
    <property type="term" value="F:FAD binding"/>
    <property type="evidence" value="ECO:0007669"/>
    <property type="project" value="InterPro"/>
</dbReference>
<name>A0A5M8A8G9_9BURK</name>
<dbReference type="Proteomes" id="UP000324324">
    <property type="component" value="Unassembled WGS sequence"/>
</dbReference>
<comment type="cofactor">
    <cofactor evidence="1">
        <name>FAD</name>
        <dbReference type="ChEBI" id="CHEBI:57692"/>
    </cofactor>
</comment>
<evidence type="ECO:0000313" key="5">
    <source>
        <dbReference type="EMBL" id="KAA6118306.1"/>
    </source>
</evidence>
<dbReference type="Pfam" id="PF01494">
    <property type="entry name" value="FAD_binding_3"/>
    <property type="match status" value="1"/>
</dbReference>